<dbReference type="RefSeq" id="WP_330484891.1">
    <property type="nucleotide sequence ID" value="NZ_JAZBJZ010000078.1"/>
</dbReference>
<evidence type="ECO:0000259" key="1">
    <source>
        <dbReference type="Pfam" id="PF14261"/>
    </source>
</evidence>
<dbReference type="InterPro" id="IPR025587">
    <property type="entry name" value="DUF4351"/>
</dbReference>
<protein>
    <submittedName>
        <fullName evidence="2">Rpn family recombination-promoting nuclease/putative transposase</fullName>
    </submittedName>
</protein>
<dbReference type="Pfam" id="PF11103">
    <property type="entry name" value="DUF2887"/>
    <property type="match status" value="1"/>
</dbReference>
<proteinExistence type="predicted"/>
<comment type="caution">
    <text evidence="2">The sequence shown here is derived from an EMBL/GenBank/DDBJ whole genome shotgun (WGS) entry which is preliminary data.</text>
</comment>
<dbReference type="NCBIfam" id="TIGR01784">
    <property type="entry name" value="T_den_put_tspse"/>
    <property type="match status" value="1"/>
</dbReference>
<accession>A0AAW9Q1H7</accession>
<dbReference type="Proteomes" id="UP001333818">
    <property type="component" value="Unassembled WGS sequence"/>
</dbReference>
<evidence type="ECO:0000313" key="2">
    <source>
        <dbReference type="EMBL" id="MEE3718458.1"/>
    </source>
</evidence>
<name>A0AAW9Q1H7_9CYAN</name>
<dbReference type="EMBL" id="JAZBJZ010000078">
    <property type="protein sequence ID" value="MEE3718458.1"/>
    <property type="molecule type" value="Genomic_DNA"/>
</dbReference>
<dbReference type="PANTHER" id="PTHR35586:SF2">
    <property type="entry name" value="SLL1542 PROTEIN"/>
    <property type="match status" value="1"/>
</dbReference>
<organism evidence="2 3">
    <name type="scientific">Tumidithrix elongata BACA0141</name>
    <dbReference type="NCBI Taxonomy" id="2716417"/>
    <lineage>
        <taxon>Bacteria</taxon>
        <taxon>Bacillati</taxon>
        <taxon>Cyanobacteriota</taxon>
        <taxon>Cyanophyceae</taxon>
        <taxon>Pseudanabaenales</taxon>
        <taxon>Pseudanabaenaceae</taxon>
        <taxon>Tumidithrix</taxon>
        <taxon>Tumidithrix elongata</taxon>
    </lineage>
</organism>
<evidence type="ECO:0000313" key="3">
    <source>
        <dbReference type="Proteomes" id="UP001333818"/>
    </source>
</evidence>
<dbReference type="InterPro" id="IPR022573">
    <property type="entry name" value="DUF2887"/>
</dbReference>
<dbReference type="PANTHER" id="PTHR35586">
    <property type="entry name" value="SLL1691 PROTEIN"/>
    <property type="match status" value="1"/>
</dbReference>
<feature type="domain" description="DUF4351" evidence="1">
    <location>
        <begin position="239"/>
        <end position="296"/>
    </location>
</feature>
<gene>
    <name evidence="2" type="ORF">V2H45_17085</name>
</gene>
<reference evidence="2" key="1">
    <citation type="submission" date="2024-01" db="EMBL/GenBank/DDBJ databases">
        <title>Bank of Algae and Cyanobacteria of the Azores (BACA) strain genomes.</title>
        <authorList>
            <person name="Luz R."/>
            <person name="Cordeiro R."/>
            <person name="Fonseca A."/>
            <person name="Goncalves V."/>
        </authorList>
    </citation>
    <scope>NUCLEOTIDE SEQUENCE</scope>
    <source>
        <strain evidence="2">BACA0141</strain>
    </source>
</reference>
<dbReference type="AlphaFoldDB" id="A0AAW9Q1H7"/>
<dbReference type="Pfam" id="PF14261">
    <property type="entry name" value="DUF4351"/>
    <property type="match status" value="1"/>
</dbReference>
<dbReference type="InterPro" id="IPR010106">
    <property type="entry name" value="RpnA"/>
</dbReference>
<keyword evidence="3" id="KW-1185">Reference proteome</keyword>
<sequence>MKTDTLFYQLFQTFHSLLFELLDRPSSEAEGYQFSSIEIKEKAFRTDGVFIPSTDDKLIYFAEVQFQLNDDFYLDFEAEIRLYLKQYRPKQDWKAVAIFARSNCEPEPPKHCQEAIALGRIVRVYLEDWLEQETNSLGIAIIQLILSSEKIAPKMAKALAAKVEQETDADLQDRVVKFIETVLVYKFPKLTRTEIEKMFTHSDLKKTRVYQEALKEGEQLGEQRGLQLGKQEGLQLGEQRGLQRQVAMLLRMLTRKFGKVDPKVKTRISKLSAVQLENLAEAIFDFETIADLNAWLKTRS</sequence>